<proteinExistence type="predicted"/>
<comment type="caution">
    <text evidence="3">The sequence shown here is derived from an EMBL/GenBank/DDBJ whole genome shotgun (WGS) entry which is preliminary data.</text>
</comment>
<dbReference type="InterPro" id="IPR003140">
    <property type="entry name" value="PLipase/COase/thioEstase"/>
</dbReference>
<dbReference type="InterPro" id="IPR050955">
    <property type="entry name" value="Plant_Biomass_Hydrol_Est"/>
</dbReference>
<evidence type="ECO:0000313" key="3">
    <source>
        <dbReference type="EMBL" id="PWG79884.1"/>
    </source>
</evidence>
<evidence type="ECO:0000256" key="1">
    <source>
        <dbReference type="ARBA" id="ARBA00022729"/>
    </source>
</evidence>
<dbReference type="Proteomes" id="UP000245647">
    <property type="component" value="Unassembled WGS sequence"/>
</dbReference>
<evidence type="ECO:0000259" key="2">
    <source>
        <dbReference type="Pfam" id="PF02230"/>
    </source>
</evidence>
<dbReference type="OrthoDB" id="9764953at2"/>
<accession>A0A2U2PEY5</accession>
<dbReference type="SUPFAM" id="SSF53474">
    <property type="entry name" value="alpha/beta-Hydrolases"/>
    <property type="match status" value="1"/>
</dbReference>
<protein>
    <submittedName>
        <fullName evidence="3">Phospholipase</fullName>
    </submittedName>
</protein>
<dbReference type="InterPro" id="IPR029058">
    <property type="entry name" value="AB_hydrolase_fold"/>
</dbReference>
<dbReference type="Pfam" id="PF02230">
    <property type="entry name" value="Abhydrolase_2"/>
    <property type="match status" value="1"/>
</dbReference>
<dbReference type="EMBL" id="QEAS01000011">
    <property type="protein sequence ID" value="PWG79884.1"/>
    <property type="molecule type" value="Genomic_DNA"/>
</dbReference>
<dbReference type="RefSeq" id="WP_109416401.1">
    <property type="nucleotide sequence ID" value="NZ_QEAS01000011.1"/>
</dbReference>
<keyword evidence="4" id="KW-1185">Reference proteome</keyword>
<organism evidence="3 4">
    <name type="scientific">Pararcticibacter amylolyticus</name>
    <dbReference type="NCBI Taxonomy" id="2173175"/>
    <lineage>
        <taxon>Bacteria</taxon>
        <taxon>Pseudomonadati</taxon>
        <taxon>Bacteroidota</taxon>
        <taxon>Sphingobacteriia</taxon>
        <taxon>Sphingobacteriales</taxon>
        <taxon>Sphingobacteriaceae</taxon>
        <taxon>Pararcticibacter</taxon>
    </lineage>
</organism>
<dbReference type="PANTHER" id="PTHR43037">
    <property type="entry name" value="UNNAMED PRODUCT-RELATED"/>
    <property type="match status" value="1"/>
</dbReference>
<name>A0A2U2PEY5_9SPHI</name>
<dbReference type="PANTHER" id="PTHR43037:SF1">
    <property type="entry name" value="BLL1128 PROTEIN"/>
    <property type="match status" value="1"/>
</dbReference>
<gene>
    <name evidence="3" type="ORF">DDR33_13855</name>
</gene>
<reference evidence="3 4" key="1">
    <citation type="submission" date="2018-04" db="EMBL/GenBank/DDBJ databases">
        <title>Pedobacter chongqingensis sp. nov., isolated from a rottenly hemp rope.</title>
        <authorList>
            <person name="Cai Y."/>
        </authorList>
    </citation>
    <scope>NUCLEOTIDE SEQUENCE [LARGE SCALE GENOMIC DNA]</scope>
    <source>
        <strain evidence="3 4">FJ4-8</strain>
    </source>
</reference>
<keyword evidence="1" id="KW-0732">Signal</keyword>
<dbReference type="GO" id="GO:0016787">
    <property type="term" value="F:hydrolase activity"/>
    <property type="evidence" value="ECO:0007669"/>
    <property type="project" value="InterPro"/>
</dbReference>
<evidence type="ECO:0000313" key="4">
    <source>
        <dbReference type="Proteomes" id="UP000245647"/>
    </source>
</evidence>
<sequence length="261" mass="29484">MMNSKISLIALFLFSVLNSRSQGLDKYEKSVYVSGQDTIPYRILFPDNFDSSKKYPVLFFLHGRGESGTDNQSQLTHGGKLFLKEEVRSQFPAIIIFPQCSKDSYWANVNIRTDSAGKRSFHFRKGGMPTKAMHALSGLVDRMVAKPYVDKERVYIGGLSMGGMGTYEMLRRKPKLFAAAFAICGGDNLKNVKKYRKVPLWVFHGAKDDIVDPSFSENIVAELKKRNAVVKYTVYPDANHNSWDPALAEPELLPWLFSHSN</sequence>
<dbReference type="AlphaFoldDB" id="A0A2U2PEY5"/>
<dbReference type="Gene3D" id="3.40.50.1820">
    <property type="entry name" value="alpha/beta hydrolase"/>
    <property type="match status" value="1"/>
</dbReference>
<feature type="domain" description="Phospholipase/carboxylesterase/thioesterase" evidence="2">
    <location>
        <begin position="52"/>
        <end position="245"/>
    </location>
</feature>